<dbReference type="Proteomes" id="UP000177177">
    <property type="component" value="Unassembled WGS sequence"/>
</dbReference>
<sequence>MMKRYIQAGLVGALLAATFFVPLSSPLYAEAATGVFIPFGGIITKMLTCNEGLLLYLGPPTPFPVVVPYGSTFLMGVFRPGGWVMGLAAGFSPCTIGPKIVGGGLRVIQVPINFIGTSL</sequence>
<accession>A0A1G2KXJ7</accession>
<dbReference type="AlphaFoldDB" id="A0A1G2KXJ7"/>
<evidence type="ECO:0000313" key="2">
    <source>
        <dbReference type="Proteomes" id="UP000177177"/>
    </source>
</evidence>
<reference evidence="1 2" key="1">
    <citation type="journal article" date="2016" name="Nat. Commun.">
        <title>Thousands of microbial genomes shed light on interconnected biogeochemical processes in an aquifer system.</title>
        <authorList>
            <person name="Anantharaman K."/>
            <person name="Brown C.T."/>
            <person name="Hug L.A."/>
            <person name="Sharon I."/>
            <person name="Castelle C.J."/>
            <person name="Probst A.J."/>
            <person name="Thomas B.C."/>
            <person name="Singh A."/>
            <person name="Wilkins M.J."/>
            <person name="Karaoz U."/>
            <person name="Brodie E.L."/>
            <person name="Williams K.H."/>
            <person name="Hubbard S.S."/>
            <person name="Banfield J.F."/>
        </authorList>
    </citation>
    <scope>NUCLEOTIDE SEQUENCE [LARGE SCALE GENOMIC DNA]</scope>
</reference>
<proteinExistence type="predicted"/>
<organism evidence="1 2">
    <name type="scientific">Candidatus Sungbacteria bacterium RIFCSPHIGHO2_02_FULL_53_17</name>
    <dbReference type="NCBI Taxonomy" id="1802275"/>
    <lineage>
        <taxon>Bacteria</taxon>
        <taxon>Candidatus Sungiibacteriota</taxon>
    </lineage>
</organism>
<comment type="caution">
    <text evidence="1">The sequence shown here is derived from an EMBL/GenBank/DDBJ whole genome shotgun (WGS) entry which is preliminary data.</text>
</comment>
<dbReference type="EMBL" id="MHQN01000008">
    <property type="protein sequence ID" value="OHA03934.1"/>
    <property type="molecule type" value="Genomic_DNA"/>
</dbReference>
<gene>
    <name evidence="1" type="ORF">A3C92_02370</name>
</gene>
<evidence type="ECO:0000313" key="1">
    <source>
        <dbReference type="EMBL" id="OHA03934.1"/>
    </source>
</evidence>
<name>A0A1G2KXJ7_9BACT</name>
<protein>
    <submittedName>
        <fullName evidence="1">Uncharacterized protein</fullName>
    </submittedName>
</protein>